<evidence type="ECO:0000256" key="1">
    <source>
        <dbReference type="SAM" id="MobiDB-lite"/>
    </source>
</evidence>
<protein>
    <submittedName>
        <fullName evidence="2">Uncharacterized protein</fullName>
    </submittedName>
</protein>
<dbReference type="Proteomes" id="UP000233551">
    <property type="component" value="Unassembled WGS sequence"/>
</dbReference>
<accession>A0A2I0HHA9</accession>
<evidence type="ECO:0000313" key="3">
    <source>
        <dbReference type="Proteomes" id="UP000233551"/>
    </source>
</evidence>
<comment type="caution">
    <text evidence="2">The sequence shown here is derived from an EMBL/GenBank/DDBJ whole genome shotgun (WGS) entry which is preliminary data.</text>
</comment>
<keyword evidence="3" id="KW-1185">Reference proteome</keyword>
<evidence type="ECO:0000313" key="2">
    <source>
        <dbReference type="EMBL" id="PKI31062.1"/>
    </source>
</evidence>
<sequence>MCNARECDHPSDGSSSSENEMVLEKMDPIVSSILSRGVSFGTCAA</sequence>
<organism evidence="2 3">
    <name type="scientific">Punica granatum</name>
    <name type="common">Pomegranate</name>
    <dbReference type="NCBI Taxonomy" id="22663"/>
    <lineage>
        <taxon>Eukaryota</taxon>
        <taxon>Viridiplantae</taxon>
        <taxon>Streptophyta</taxon>
        <taxon>Embryophyta</taxon>
        <taxon>Tracheophyta</taxon>
        <taxon>Spermatophyta</taxon>
        <taxon>Magnoliopsida</taxon>
        <taxon>eudicotyledons</taxon>
        <taxon>Gunneridae</taxon>
        <taxon>Pentapetalae</taxon>
        <taxon>rosids</taxon>
        <taxon>malvids</taxon>
        <taxon>Myrtales</taxon>
        <taxon>Lythraceae</taxon>
        <taxon>Punica</taxon>
    </lineage>
</organism>
<gene>
    <name evidence="2" type="ORF">CRG98_048547</name>
</gene>
<proteinExistence type="predicted"/>
<name>A0A2I0HHA9_PUNGR</name>
<feature type="region of interest" description="Disordered" evidence="1">
    <location>
        <begin position="1"/>
        <end position="22"/>
    </location>
</feature>
<feature type="non-terminal residue" evidence="2">
    <location>
        <position position="45"/>
    </location>
</feature>
<dbReference type="EMBL" id="PGOL01010885">
    <property type="protein sequence ID" value="PKI31062.1"/>
    <property type="molecule type" value="Genomic_DNA"/>
</dbReference>
<feature type="compositionally biased region" description="Basic and acidic residues" evidence="1">
    <location>
        <begin position="1"/>
        <end position="11"/>
    </location>
</feature>
<reference evidence="2 3" key="1">
    <citation type="submission" date="2017-11" db="EMBL/GenBank/DDBJ databases">
        <title>De-novo sequencing of pomegranate (Punica granatum L.) genome.</title>
        <authorList>
            <person name="Akparov Z."/>
            <person name="Amiraslanov A."/>
            <person name="Hajiyeva S."/>
            <person name="Abbasov M."/>
            <person name="Kaur K."/>
            <person name="Hamwieh A."/>
            <person name="Solovyev V."/>
            <person name="Salamov A."/>
            <person name="Braich B."/>
            <person name="Kosarev P."/>
            <person name="Mahmoud A."/>
            <person name="Hajiyev E."/>
            <person name="Babayeva S."/>
            <person name="Izzatullayeva V."/>
            <person name="Mammadov A."/>
            <person name="Mammadov A."/>
            <person name="Sharifova S."/>
            <person name="Ojaghi J."/>
            <person name="Eynullazada K."/>
            <person name="Bayramov B."/>
            <person name="Abdulazimova A."/>
            <person name="Shahmuradov I."/>
        </authorList>
    </citation>
    <scope>NUCLEOTIDE SEQUENCE [LARGE SCALE GENOMIC DNA]</scope>
    <source>
        <strain evidence="3">cv. AG2017</strain>
        <tissue evidence="2">Leaf</tissue>
    </source>
</reference>
<dbReference type="AlphaFoldDB" id="A0A2I0HHA9"/>